<sequence length="1112" mass="127381">MTTINYLTYDFSNYNDVFQILDYKQLLPLSHLVDYDMLFNEYDSNIGTPTDLINYLNKIDPSILTDICSFLNSIPNNIQTRQNSAINWQCPGTVTVISGRQRNIRLLGETNQINNKVKVLFLIARAYCHQNYCGQLVFNHYDLWDKYWGPGSHSLFPEQVDCSNIDITSEYDTITIKDNNTYTYGYERDYLIKIVRTDLKHEYFKSTNYIILKQKEQIKLTSLVNGIYEISIAISYTNEIDGINDYVWSEFCTSTVQPKIKLTIPGYLQIDNEVYWEYHFVLPADHPNTKGGLSQYFDKYQGKMRNYFLTWWKETADSNLDNGSDTLGGASLENCSYDLRYTTEKPKKDSIWIYYNNISFKSKTNYTKLLPAPGDDPPFQDLNESDYQKITVLGYQNIWVQMRVRNQIGVPDWPITDGYPTGLPLNIYNAFGDELYGYQIETNTPPYFKNVLVTDSNCEYPYTVGTFSWGAPADTMSPVQSLAALSNLFKLNFAFNKPTTWWATQYDDNTSDYQKNHKPNINPLFLIFPLINTIEQLYTELDYTSKINRHINNSLKNYSTRPYFIFTNEDFIQLTKDEIPQYQVLLSNNTAYPKKCYYNKLPTSTGFNFIDGRTYKSIEHPCTTVTLSNNSNGYYRKSTDSTDKRPYIQELLIAGHTSNLKYDYESESATGKIFIDFSDISISESLPESPVYIGMKVLNYNDLRITNHRYPYDHTLSAIKIPPFNIEDIGSPSPESPLQIMNTDVQYSIPIPIPIETPSVEHSFITYTYTDNIVAKTITVTFSDVFIADLTGVKINVYTICIEGNPMGPMWPTYDPVILVSNPTPTPVTYTLNVDGKIILDNTNQDYGSNKSNIFYMECKYLDTVALRYYTFKNTEQTNFVISNFTLNLSTMSTFRDKDDPVFKGNDYTSVTGVNSLPFKSTFLSIETYYDSNELHDNYVLDLHWPWYLLEKKSDGITSPPPLNYFTNILKQISINNLNIYFLYIKFLNDNILFNIDYLKNYIGLVSTNVAIGINIGPSPIDSGLMYARCPNIPTIQVGSGGRITAIRALHCSLYFSTDIFSGNNNSKVTQYTILNHPPPPPLPSVPPSPPPSPPTPPTGAAYVNVLYPIPI</sequence>
<dbReference type="AlphaFoldDB" id="A0A6C0J738"/>
<evidence type="ECO:0000313" key="1">
    <source>
        <dbReference type="EMBL" id="QHU01555.1"/>
    </source>
</evidence>
<protein>
    <submittedName>
        <fullName evidence="1">Uncharacterized protein</fullName>
    </submittedName>
</protein>
<dbReference type="EMBL" id="MN740346">
    <property type="protein sequence ID" value="QHU01555.1"/>
    <property type="molecule type" value="Genomic_DNA"/>
</dbReference>
<proteinExistence type="predicted"/>
<accession>A0A6C0J738</accession>
<reference evidence="1" key="1">
    <citation type="journal article" date="2020" name="Nature">
        <title>Giant virus diversity and host interactions through global metagenomics.</title>
        <authorList>
            <person name="Schulz F."/>
            <person name="Roux S."/>
            <person name="Paez-Espino D."/>
            <person name="Jungbluth S."/>
            <person name="Walsh D.A."/>
            <person name="Denef V.J."/>
            <person name="McMahon K.D."/>
            <person name="Konstantinidis K.T."/>
            <person name="Eloe-Fadrosh E.A."/>
            <person name="Kyrpides N.C."/>
            <person name="Woyke T."/>
        </authorList>
    </citation>
    <scope>NUCLEOTIDE SEQUENCE</scope>
    <source>
        <strain evidence="1">GVMAG-M-3300025874-2</strain>
    </source>
</reference>
<name>A0A6C0J738_9ZZZZ</name>
<organism evidence="1">
    <name type="scientific">viral metagenome</name>
    <dbReference type="NCBI Taxonomy" id="1070528"/>
    <lineage>
        <taxon>unclassified sequences</taxon>
        <taxon>metagenomes</taxon>
        <taxon>organismal metagenomes</taxon>
    </lineage>
</organism>